<dbReference type="InterPro" id="IPR011251">
    <property type="entry name" value="Luciferase-like_dom"/>
</dbReference>
<sequence>MSYREPYTGLDERDLDARRAIFDDPAHAAVRRTGGIRLGFLTFVGGEAQSIGDAHRSIIRLFHEAEQLGYSAGMLRTRHFQPYLSGPVSVLAAASQHTSTMHLGTAVISFHSQEPIRLLEELQTLDLVSGERLEIGIATGPVDRRIASGWERRYPDRASIDAGFEEFLRLLDGGALEAAPDRMLPGVASDEPVIVHPRSPGLRERIWLGAGSDASVDRAARLGLKLQLSNLVAEPRALDLPVEIAQYRQIERYLSAVAGGRRTPPETSISRTVLPLTGSRIDAKTRENIAEWESFLRPDAPGEPQHAFKLRSRVAHNAIGDPAHVVEFLRTDLALAAADVVLVHLPSNYLLDEQVAFLATVRDLVDEAIGVAFPATVSDRAAEHVS</sequence>
<dbReference type="SUPFAM" id="SSF51679">
    <property type="entry name" value="Bacterial luciferase-like"/>
    <property type="match status" value="1"/>
</dbReference>
<feature type="domain" description="Luciferase-like" evidence="1">
    <location>
        <begin position="43"/>
        <end position="232"/>
    </location>
</feature>
<dbReference type="GO" id="GO:0005829">
    <property type="term" value="C:cytosol"/>
    <property type="evidence" value="ECO:0007669"/>
    <property type="project" value="TreeGrafter"/>
</dbReference>
<dbReference type="Gene3D" id="3.20.20.30">
    <property type="entry name" value="Luciferase-like domain"/>
    <property type="match status" value="1"/>
</dbReference>
<evidence type="ECO:0000259" key="1">
    <source>
        <dbReference type="Pfam" id="PF00296"/>
    </source>
</evidence>
<evidence type="ECO:0000313" key="3">
    <source>
        <dbReference type="Proteomes" id="UP000467240"/>
    </source>
</evidence>
<name>A0A7J5BNC3_9MICO</name>
<gene>
    <name evidence="2" type="ORF">F8O01_14755</name>
</gene>
<organism evidence="2 3">
    <name type="scientific">Pseudoclavibacter chungangensis</name>
    <dbReference type="NCBI Taxonomy" id="587635"/>
    <lineage>
        <taxon>Bacteria</taxon>
        <taxon>Bacillati</taxon>
        <taxon>Actinomycetota</taxon>
        <taxon>Actinomycetes</taxon>
        <taxon>Micrococcales</taxon>
        <taxon>Microbacteriaceae</taxon>
        <taxon>Pseudoclavibacter</taxon>
    </lineage>
</organism>
<dbReference type="OrthoDB" id="7903015at2"/>
<dbReference type="PANTHER" id="PTHR30137">
    <property type="entry name" value="LUCIFERASE-LIKE MONOOXYGENASE"/>
    <property type="match status" value="1"/>
</dbReference>
<evidence type="ECO:0000313" key="2">
    <source>
        <dbReference type="EMBL" id="KAB1653605.1"/>
    </source>
</evidence>
<comment type="caution">
    <text evidence="2">The sequence shown here is derived from an EMBL/GenBank/DDBJ whole genome shotgun (WGS) entry which is preliminary data.</text>
</comment>
<proteinExistence type="predicted"/>
<dbReference type="EMBL" id="WBJZ01000022">
    <property type="protein sequence ID" value="KAB1653605.1"/>
    <property type="molecule type" value="Genomic_DNA"/>
</dbReference>
<accession>A0A7J5BNC3</accession>
<dbReference type="InterPro" id="IPR036661">
    <property type="entry name" value="Luciferase-like_sf"/>
</dbReference>
<dbReference type="PANTHER" id="PTHR30137:SF15">
    <property type="entry name" value="BLL6902 PROTEIN"/>
    <property type="match status" value="1"/>
</dbReference>
<keyword evidence="3" id="KW-1185">Reference proteome</keyword>
<dbReference type="Pfam" id="PF00296">
    <property type="entry name" value="Bac_luciferase"/>
    <property type="match status" value="1"/>
</dbReference>
<reference evidence="2 3" key="1">
    <citation type="submission" date="2019-09" db="EMBL/GenBank/DDBJ databases">
        <title>Phylogeny of genus Pseudoclavibacter and closely related genus.</title>
        <authorList>
            <person name="Li Y."/>
        </authorList>
    </citation>
    <scope>NUCLEOTIDE SEQUENCE [LARGE SCALE GENOMIC DNA]</scope>
    <source>
        <strain evidence="2 3">DSM 23821</strain>
    </source>
</reference>
<dbReference type="GO" id="GO:0016705">
    <property type="term" value="F:oxidoreductase activity, acting on paired donors, with incorporation or reduction of molecular oxygen"/>
    <property type="evidence" value="ECO:0007669"/>
    <property type="project" value="InterPro"/>
</dbReference>
<dbReference type="Proteomes" id="UP000467240">
    <property type="component" value="Unassembled WGS sequence"/>
</dbReference>
<protein>
    <submittedName>
        <fullName evidence="2">LLM class flavin-dependent oxidoreductase</fullName>
    </submittedName>
</protein>
<dbReference type="InterPro" id="IPR050766">
    <property type="entry name" value="Bact_Lucif_Oxidored"/>
</dbReference>
<dbReference type="AlphaFoldDB" id="A0A7J5BNC3"/>
<dbReference type="RefSeq" id="WP_158041721.1">
    <property type="nucleotide sequence ID" value="NZ_JACCFV010000001.1"/>
</dbReference>